<dbReference type="RefSeq" id="WP_025204954.1">
    <property type="nucleotide sequence ID" value="NZ_CP046996.1"/>
</dbReference>
<dbReference type="EMBL" id="CP046996">
    <property type="protein sequence ID" value="QGZ99358.1"/>
    <property type="molecule type" value="Genomic_DNA"/>
</dbReference>
<protein>
    <submittedName>
        <fullName evidence="1">Uncharacterized protein</fullName>
    </submittedName>
</protein>
<proteinExistence type="predicted"/>
<dbReference type="Proteomes" id="UP000430508">
    <property type="component" value="Chromosome"/>
</dbReference>
<evidence type="ECO:0000313" key="2">
    <source>
        <dbReference type="Proteomes" id="UP000430508"/>
    </source>
</evidence>
<organism evidence="1 2">
    <name type="scientific">Dehalobacter restrictus</name>
    <dbReference type="NCBI Taxonomy" id="55583"/>
    <lineage>
        <taxon>Bacteria</taxon>
        <taxon>Bacillati</taxon>
        <taxon>Bacillota</taxon>
        <taxon>Clostridia</taxon>
        <taxon>Eubacteriales</taxon>
        <taxon>Desulfitobacteriaceae</taxon>
        <taxon>Dehalobacter</taxon>
    </lineage>
</organism>
<gene>
    <name evidence="1" type="ORF">GQ588_01060</name>
</gene>
<dbReference type="AlphaFoldDB" id="A0A857DFP1"/>
<name>A0A857DFP1_9FIRM</name>
<sequence length="254" mass="28694">MKKKTVIIFSSIFFILLLSGITILSKTSNNSVLASANIKNTIDKNVNSLSSTTENKDVVLDLRSELDYLINTTDKKVRNENSDFIIIGTVQSVDGSINYNPKEELYTDIQTIGKIKVEKVIKGNVEDNIIPFIRLGGVISFSEYEKGLTESQKTKVELTKTLTNEEKKTKYVSSYTMGNINIEQGKTYLMYLKYDPDYDRYGIVFLQDGLREIDKSTMAKSESKKLIKDEMSTIKVKNNESGKFETINDVLGDL</sequence>
<evidence type="ECO:0000313" key="1">
    <source>
        <dbReference type="EMBL" id="QGZ99358.1"/>
    </source>
</evidence>
<reference evidence="1 2" key="1">
    <citation type="submission" date="2019-12" db="EMBL/GenBank/DDBJ databases">
        <title>Sequence classification of anaerobic respiratory reductive dehalogenases: First we see many, then we see few.</title>
        <authorList>
            <person name="Molenda O."/>
            <person name="Puentes Jacome L.A."/>
            <person name="Cao X."/>
            <person name="Nesbo C.L."/>
            <person name="Tang S."/>
            <person name="Morson N."/>
            <person name="Patron J."/>
            <person name="Lomheim L."/>
            <person name="Wishart D.S."/>
            <person name="Edwards E.A."/>
        </authorList>
    </citation>
    <scope>NUCLEOTIDE SEQUENCE [LARGE SCALE GENOMIC DNA]</scope>
    <source>
        <strain evidence="1 2">12DCA</strain>
    </source>
</reference>
<accession>A0A857DFP1</accession>